<organism evidence="1 2">
    <name type="scientific">Waltera intestinalis</name>
    <dbReference type="NCBI Taxonomy" id="2606635"/>
    <lineage>
        <taxon>Bacteria</taxon>
        <taxon>Bacillati</taxon>
        <taxon>Bacillota</taxon>
        <taxon>Clostridia</taxon>
        <taxon>Lachnospirales</taxon>
        <taxon>Lachnospiraceae</taxon>
        <taxon>Waltera</taxon>
    </lineage>
</organism>
<dbReference type="EMBL" id="VUMU01000005">
    <property type="protein sequence ID" value="MST57782.1"/>
    <property type="molecule type" value="Genomic_DNA"/>
</dbReference>
<keyword evidence="2" id="KW-1185">Reference proteome</keyword>
<accession>A0A6L5YJH1</accession>
<evidence type="ECO:0000313" key="2">
    <source>
        <dbReference type="Proteomes" id="UP000476055"/>
    </source>
</evidence>
<dbReference type="Proteomes" id="UP000476055">
    <property type="component" value="Unassembled WGS sequence"/>
</dbReference>
<dbReference type="AlphaFoldDB" id="A0A6L5YJH1"/>
<name>A0A6L5YJH1_9FIRM</name>
<reference evidence="1 2" key="1">
    <citation type="submission" date="2019-08" db="EMBL/GenBank/DDBJ databases">
        <title>In-depth cultivation of the pig gut microbiome towards novel bacterial diversity and tailored functional studies.</title>
        <authorList>
            <person name="Wylensek D."/>
            <person name="Hitch T.C.A."/>
            <person name="Clavel T."/>
        </authorList>
    </citation>
    <scope>NUCLEOTIDE SEQUENCE [LARGE SCALE GENOMIC DNA]</scope>
    <source>
        <strain evidence="1 2">WCA3-601-WT-6H</strain>
    </source>
</reference>
<dbReference type="RefSeq" id="WP_154495932.1">
    <property type="nucleotide sequence ID" value="NZ_VUMU01000005.1"/>
</dbReference>
<proteinExistence type="predicted"/>
<protein>
    <submittedName>
        <fullName evidence="1">DUF4129 domain-containing protein</fullName>
    </submittedName>
</protein>
<comment type="caution">
    <text evidence="1">The sequence shown here is derived from an EMBL/GenBank/DDBJ whole genome shotgun (WGS) entry which is preliminary data.</text>
</comment>
<gene>
    <name evidence="1" type="ORF">FYJ59_05925</name>
</gene>
<evidence type="ECO:0000313" key="1">
    <source>
        <dbReference type="EMBL" id="MST57782.1"/>
    </source>
</evidence>
<sequence>MSIPFYTARDAQKALGITGMAEIYEKARYSRIPCTEEDVRQMKNKLR</sequence>